<evidence type="ECO:0000256" key="6">
    <source>
        <dbReference type="ARBA" id="ARBA00025797"/>
    </source>
</evidence>
<comment type="caution">
    <text evidence="9">The sequence shown here is derived from an EMBL/GenBank/DDBJ whole genome shotgun (WGS) entry which is preliminary data.</text>
</comment>
<organism evidence="9 10">
    <name type="scientific">Ridgeia piscesae</name>
    <name type="common">Tubeworm</name>
    <dbReference type="NCBI Taxonomy" id="27915"/>
    <lineage>
        <taxon>Eukaryota</taxon>
        <taxon>Metazoa</taxon>
        <taxon>Spiralia</taxon>
        <taxon>Lophotrochozoa</taxon>
        <taxon>Annelida</taxon>
        <taxon>Polychaeta</taxon>
        <taxon>Sedentaria</taxon>
        <taxon>Canalipalpata</taxon>
        <taxon>Sabellida</taxon>
        <taxon>Siboglinidae</taxon>
        <taxon>Ridgeia</taxon>
    </lineage>
</organism>
<keyword evidence="2 7" id="KW-0812">Transmembrane</keyword>
<evidence type="ECO:0000256" key="3">
    <source>
        <dbReference type="ARBA" id="ARBA00022729"/>
    </source>
</evidence>
<dbReference type="InterPro" id="IPR045014">
    <property type="entry name" value="TM41A/B"/>
</dbReference>
<feature type="transmembrane region" description="Helical" evidence="7">
    <location>
        <begin position="12"/>
        <end position="35"/>
    </location>
</feature>
<name>A0AAD9P4C8_RIDPI</name>
<proteinExistence type="inferred from homology"/>
<reference evidence="9" key="1">
    <citation type="journal article" date="2023" name="Mol. Biol. Evol.">
        <title>Third-Generation Sequencing Reveals the Adaptive Role of the Epigenome in Three Deep-Sea Polychaetes.</title>
        <authorList>
            <person name="Perez M."/>
            <person name="Aroh O."/>
            <person name="Sun Y."/>
            <person name="Lan Y."/>
            <person name="Juniper S.K."/>
            <person name="Young C.R."/>
            <person name="Angers B."/>
            <person name="Qian P.Y."/>
        </authorList>
    </citation>
    <scope>NUCLEOTIDE SEQUENCE</scope>
    <source>
        <strain evidence="9">R07B-5</strain>
    </source>
</reference>
<protein>
    <recommendedName>
        <fullName evidence="8">VTT domain-containing protein</fullName>
    </recommendedName>
</protein>
<gene>
    <name evidence="9" type="ORF">NP493_150g01034</name>
</gene>
<accession>A0AAD9P4C8</accession>
<feature type="transmembrane region" description="Helical" evidence="7">
    <location>
        <begin position="181"/>
        <end position="199"/>
    </location>
</feature>
<comment type="subcellular location">
    <subcellularLocation>
        <location evidence="1">Membrane</location>
        <topology evidence="1">Multi-pass membrane protein</topology>
    </subcellularLocation>
</comment>
<evidence type="ECO:0000313" key="9">
    <source>
        <dbReference type="EMBL" id="KAK2187912.1"/>
    </source>
</evidence>
<dbReference type="GO" id="GO:0016020">
    <property type="term" value="C:membrane"/>
    <property type="evidence" value="ECO:0007669"/>
    <property type="project" value="UniProtKB-SubCell"/>
</dbReference>
<feature type="domain" description="VTT" evidence="8">
    <location>
        <begin position="88"/>
        <end position="201"/>
    </location>
</feature>
<dbReference type="Proteomes" id="UP001209878">
    <property type="component" value="Unassembled WGS sequence"/>
</dbReference>
<dbReference type="AlphaFoldDB" id="A0AAD9P4C8"/>
<evidence type="ECO:0000256" key="7">
    <source>
        <dbReference type="SAM" id="Phobius"/>
    </source>
</evidence>
<feature type="transmembrane region" description="Helical" evidence="7">
    <location>
        <begin position="219"/>
        <end position="242"/>
    </location>
</feature>
<sequence length="260" mass="29170">MSAILWKIPPIVFLPIIFCASTAYLYMLSVILVSLDGPTSNGTSLSFPHNLEELQTLAAELLRYKNMHLTYVLVFFCSAYVYKQTFAIPGSVFLNLLAGALFGVSRGFPLTCLLTAIGATNCYCLSHLFGKKYIVKYFPGRLKNMQDKVKDNEDGLFFFLLFLRLFPMSPNWFLNMAAPILNIPVHLFFLSVFIGLMPYNYMCVETGCLLSQLTNIDDMFSIGTIVKLATVALVAVVPGLLLRKYHASRSRSNTDKHKTI</sequence>
<keyword evidence="5 7" id="KW-0472">Membrane</keyword>
<evidence type="ECO:0000256" key="5">
    <source>
        <dbReference type="ARBA" id="ARBA00023136"/>
    </source>
</evidence>
<feature type="transmembrane region" description="Helical" evidence="7">
    <location>
        <begin position="71"/>
        <end position="98"/>
    </location>
</feature>
<dbReference type="PANTHER" id="PTHR43220">
    <property type="match status" value="1"/>
</dbReference>
<dbReference type="InterPro" id="IPR032816">
    <property type="entry name" value="VTT_dom"/>
</dbReference>
<evidence type="ECO:0000256" key="1">
    <source>
        <dbReference type="ARBA" id="ARBA00004141"/>
    </source>
</evidence>
<keyword evidence="10" id="KW-1185">Reference proteome</keyword>
<keyword evidence="4 7" id="KW-1133">Transmembrane helix</keyword>
<dbReference type="PANTHER" id="PTHR43220:SF21">
    <property type="entry name" value="TRANSMEMBRANE PROTEIN 41A"/>
    <property type="match status" value="1"/>
</dbReference>
<dbReference type="EMBL" id="JAODUO010000150">
    <property type="protein sequence ID" value="KAK2187912.1"/>
    <property type="molecule type" value="Genomic_DNA"/>
</dbReference>
<evidence type="ECO:0000259" key="8">
    <source>
        <dbReference type="Pfam" id="PF09335"/>
    </source>
</evidence>
<evidence type="ECO:0000256" key="4">
    <source>
        <dbReference type="ARBA" id="ARBA00022989"/>
    </source>
</evidence>
<comment type="similarity">
    <text evidence="6">Belongs to the TMEM41 family.</text>
</comment>
<evidence type="ECO:0000313" key="10">
    <source>
        <dbReference type="Proteomes" id="UP001209878"/>
    </source>
</evidence>
<keyword evidence="3" id="KW-0732">Signal</keyword>
<dbReference type="Pfam" id="PF09335">
    <property type="entry name" value="VTT_dom"/>
    <property type="match status" value="1"/>
</dbReference>
<feature type="transmembrane region" description="Helical" evidence="7">
    <location>
        <begin position="110"/>
        <end position="129"/>
    </location>
</feature>
<evidence type="ECO:0000256" key="2">
    <source>
        <dbReference type="ARBA" id="ARBA00022692"/>
    </source>
</evidence>